<sequence length="238" mass="27615">MKLFIFCVITSYIILPNLYYRKFSKKIIKRIPSKEKVVALTFDDGPDPRYTLELLNVLKKNNVKCTFFVLAESAQKYPNIIKQIQKDGHYIGLHSLKHMNAIFRPPNKTKEDFSKSVRIMNELNLKIRFFRPPWGIFNLVTFHCAKTNNLKVVLWSIHAMDWSRLVSEDYIKNKLINKVRPGDIILLHDGRGAKACPLKTINALKNVLPKLKQDGYKFVMINEISSNASKVNFLNCTQ</sequence>
<evidence type="ECO:0000259" key="1">
    <source>
        <dbReference type="PROSITE" id="PS51677"/>
    </source>
</evidence>
<dbReference type="AlphaFoldDB" id="A0A1W1X802"/>
<dbReference type="Proteomes" id="UP000192468">
    <property type="component" value="Unassembled WGS sequence"/>
</dbReference>
<dbReference type="PANTHER" id="PTHR10587:SF137">
    <property type="entry name" value="4-DEOXY-4-FORMAMIDO-L-ARABINOSE-PHOSPHOUNDECAPRENOL DEFORMYLASE ARND-RELATED"/>
    <property type="match status" value="1"/>
</dbReference>
<proteinExistence type="predicted"/>
<protein>
    <submittedName>
        <fullName evidence="2">Peptidoglycan/xylan/chitin deacetylase, PgdA/CDA1 family</fullName>
    </submittedName>
</protein>
<dbReference type="RefSeq" id="WP_084114340.1">
    <property type="nucleotide sequence ID" value="NZ_FWXH01000002.1"/>
</dbReference>
<dbReference type="PANTHER" id="PTHR10587">
    <property type="entry name" value="GLYCOSYL TRANSFERASE-RELATED"/>
    <property type="match status" value="1"/>
</dbReference>
<feature type="domain" description="NodB homology" evidence="1">
    <location>
        <begin position="36"/>
        <end position="219"/>
    </location>
</feature>
<evidence type="ECO:0000313" key="3">
    <source>
        <dbReference type="Proteomes" id="UP000192468"/>
    </source>
</evidence>
<organism evidence="2 3">
    <name type="scientific">Clostridium acidisoli DSM 12555</name>
    <dbReference type="NCBI Taxonomy" id="1121291"/>
    <lineage>
        <taxon>Bacteria</taxon>
        <taxon>Bacillati</taxon>
        <taxon>Bacillota</taxon>
        <taxon>Clostridia</taxon>
        <taxon>Eubacteriales</taxon>
        <taxon>Clostridiaceae</taxon>
        <taxon>Clostridium</taxon>
    </lineage>
</organism>
<reference evidence="2 3" key="1">
    <citation type="submission" date="2017-04" db="EMBL/GenBank/DDBJ databases">
        <authorList>
            <person name="Afonso C.L."/>
            <person name="Miller P.J."/>
            <person name="Scott M.A."/>
            <person name="Spackman E."/>
            <person name="Goraichik I."/>
            <person name="Dimitrov K.M."/>
            <person name="Suarez D.L."/>
            <person name="Swayne D.E."/>
        </authorList>
    </citation>
    <scope>NUCLEOTIDE SEQUENCE [LARGE SCALE GENOMIC DNA]</scope>
    <source>
        <strain evidence="2 3">DSM 12555</strain>
    </source>
</reference>
<dbReference type="PROSITE" id="PS51677">
    <property type="entry name" value="NODB"/>
    <property type="match status" value="1"/>
</dbReference>
<keyword evidence="3" id="KW-1185">Reference proteome</keyword>
<dbReference type="InterPro" id="IPR011330">
    <property type="entry name" value="Glyco_hydro/deAcase_b/a-brl"/>
</dbReference>
<dbReference type="CDD" id="cd10959">
    <property type="entry name" value="CE4_NodB_like_3"/>
    <property type="match status" value="1"/>
</dbReference>
<dbReference type="EMBL" id="FWXH01000002">
    <property type="protein sequence ID" value="SMC20092.1"/>
    <property type="molecule type" value="Genomic_DNA"/>
</dbReference>
<name>A0A1W1X802_9CLOT</name>
<dbReference type="GO" id="GO:0016810">
    <property type="term" value="F:hydrolase activity, acting on carbon-nitrogen (but not peptide) bonds"/>
    <property type="evidence" value="ECO:0007669"/>
    <property type="project" value="InterPro"/>
</dbReference>
<dbReference type="GO" id="GO:0005975">
    <property type="term" value="P:carbohydrate metabolic process"/>
    <property type="evidence" value="ECO:0007669"/>
    <property type="project" value="InterPro"/>
</dbReference>
<accession>A0A1W1X802</accession>
<gene>
    <name evidence="2" type="ORF">SAMN02745134_01031</name>
</gene>
<dbReference type="InterPro" id="IPR050248">
    <property type="entry name" value="Polysacc_deacetylase_ArnD"/>
</dbReference>
<dbReference type="InterPro" id="IPR002509">
    <property type="entry name" value="NODB_dom"/>
</dbReference>
<dbReference type="SUPFAM" id="SSF88713">
    <property type="entry name" value="Glycoside hydrolase/deacetylase"/>
    <property type="match status" value="1"/>
</dbReference>
<dbReference type="Gene3D" id="3.20.20.370">
    <property type="entry name" value="Glycoside hydrolase/deacetylase"/>
    <property type="match status" value="1"/>
</dbReference>
<dbReference type="Pfam" id="PF01522">
    <property type="entry name" value="Polysacc_deac_1"/>
    <property type="match status" value="1"/>
</dbReference>
<dbReference type="OrthoDB" id="9806342at2"/>
<dbReference type="STRING" id="1121291.SAMN02745134_01031"/>
<evidence type="ECO:0000313" key="2">
    <source>
        <dbReference type="EMBL" id="SMC20092.1"/>
    </source>
</evidence>